<name>A0A177Y299_9VIBR</name>
<feature type="chain" id="PRO_5008079426" description="Pilus assembly protein" evidence="1">
    <location>
        <begin position="25"/>
        <end position="237"/>
    </location>
</feature>
<dbReference type="AlphaFoldDB" id="A0A177Y299"/>
<accession>A0A177Y299</accession>
<evidence type="ECO:0008006" key="4">
    <source>
        <dbReference type="Google" id="ProtNLM"/>
    </source>
</evidence>
<protein>
    <recommendedName>
        <fullName evidence="4">Pilus assembly protein</fullName>
    </recommendedName>
</protein>
<evidence type="ECO:0000313" key="2">
    <source>
        <dbReference type="EMBL" id="OAJ94999.1"/>
    </source>
</evidence>
<keyword evidence="1" id="KW-0732">Signal</keyword>
<dbReference type="Proteomes" id="UP000078406">
    <property type="component" value="Unassembled WGS sequence"/>
</dbReference>
<evidence type="ECO:0000256" key="1">
    <source>
        <dbReference type="SAM" id="SignalP"/>
    </source>
</evidence>
<sequence length="237" mass="27029">MKCNSLLSSLIATAICFFAANTWAFQVDTLMLAGNEKGNGMFTVSNSEEETIYLKAEVLKVIVEHNQIKKIPLNKNNFMLWDLAVNPAKAILHSGEMSNFSVRYLCRRNCDRSHDNVYQVRFTPVVSPDAENQNKLDIRFGIAPYYIVPALKSDVDYDINFDKQNKRLTVRNTGNTFIKIKIDSCDKFSMDQKGCRALYYVLAGRSKTIKLSDKLYRESLKVIVGNHDQSYNETITL</sequence>
<dbReference type="EMBL" id="LLEI02000021">
    <property type="protein sequence ID" value="OAJ94999.1"/>
    <property type="molecule type" value="Genomic_DNA"/>
</dbReference>
<proteinExistence type="predicted"/>
<dbReference type="InterPro" id="IPR013783">
    <property type="entry name" value="Ig-like_fold"/>
</dbReference>
<dbReference type="RefSeq" id="WP_049844783.1">
    <property type="nucleotide sequence ID" value="NZ_LLEI02000021.1"/>
</dbReference>
<comment type="caution">
    <text evidence="2">The sequence shown here is derived from an EMBL/GenBank/DDBJ whole genome shotgun (WGS) entry which is preliminary data.</text>
</comment>
<gene>
    <name evidence="2" type="ORF">APB76_06865</name>
</gene>
<reference evidence="2 3" key="1">
    <citation type="journal article" date="2016" name="Syst. Appl. Microbiol.">
        <title>Vibrio bivalvicida sp. nov., a novel larval pathogen for bivalve molluscs reared in a hatchery.</title>
        <authorList>
            <person name="Dubert J."/>
            <person name="Romalde J.L."/>
            <person name="Prado S."/>
            <person name="Barja J.L."/>
        </authorList>
    </citation>
    <scope>NUCLEOTIDE SEQUENCE [LARGE SCALE GENOMIC DNA]</scope>
    <source>
        <strain evidence="2 3">605</strain>
    </source>
</reference>
<dbReference type="Gene3D" id="2.60.40.10">
    <property type="entry name" value="Immunoglobulins"/>
    <property type="match status" value="1"/>
</dbReference>
<evidence type="ECO:0000313" key="3">
    <source>
        <dbReference type="Proteomes" id="UP000078406"/>
    </source>
</evidence>
<organism evidence="2 3">
    <name type="scientific">Vibrio bivalvicida</name>
    <dbReference type="NCBI Taxonomy" id="1276888"/>
    <lineage>
        <taxon>Bacteria</taxon>
        <taxon>Pseudomonadati</taxon>
        <taxon>Pseudomonadota</taxon>
        <taxon>Gammaproteobacteria</taxon>
        <taxon>Vibrionales</taxon>
        <taxon>Vibrionaceae</taxon>
        <taxon>Vibrio</taxon>
        <taxon>Vibrio oreintalis group</taxon>
    </lineage>
</organism>
<feature type="signal peptide" evidence="1">
    <location>
        <begin position="1"/>
        <end position="24"/>
    </location>
</feature>